<keyword evidence="3" id="KW-0934">Plastid</keyword>
<dbReference type="GeneID" id="38575327"/>
<geneLocation type="plastid" evidence="3"/>
<feature type="transmembrane region" description="Helical" evidence="1">
    <location>
        <begin position="68"/>
        <end position="101"/>
    </location>
</feature>
<evidence type="ECO:0000256" key="1">
    <source>
        <dbReference type="SAM" id="Phobius"/>
    </source>
</evidence>
<dbReference type="EMBL" id="MF167425">
    <property type="protein sequence ID" value="ASQ39959.1"/>
    <property type="molecule type" value="Genomic_DNA"/>
</dbReference>
<keyword evidence="1" id="KW-0472">Membrane</keyword>
<feature type="transmembrane region" description="Helical" evidence="1">
    <location>
        <begin position="36"/>
        <end position="56"/>
    </location>
</feature>
<evidence type="ECO:0000313" key="3">
    <source>
        <dbReference type="EMBL" id="ASQ39985.1"/>
    </source>
</evidence>
<proteinExistence type="predicted"/>
<keyword evidence="1" id="KW-1133">Transmembrane helix</keyword>
<gene>
    <name evidence="3" type="primary">orf70</name>
    <name evidence="2" type="synonym">orf1099</name>
</gene>
<feature type="transmembrane region" description="Helical" evidence="1">
    <location>
        <begin position="113"/>
        <end position="133"/>
    </location>
</feature>
<dbReference type="RefSeq" id="YP_009545924.1">
    <property type="nucleotide sequence ID" value="NC_040152.1"/>
</dbReference>
<sequence>MLLLDKGLNENVTVCLPGALAFIYCLFQKINLYFSQITLVFLQRTGILVIGLLILNRCLKIALEPLRVLVMYLAMALVFCGLSLLPIYIVDLIMALGLYRISLGFKEKEPLFIVYYLTFFFGIFGFLFAPGYVKGLGYLVGYRMARIYPRLKSIARISRRMYQPSDDELEKVLITERVLKVLKTETLLLLILLVDIFYFPDWEEDLLDLKEDIKNAIKTIQEYILGKKKSLPRQQDQQQIRF</sequence>
<dbReference type="EMBL" id="MF167425">
    <property type="protein sequence ID" value="ASQ39985.1"/>
    <property type="molecule type" value="Genomic_DNA"/>
</dbReference>
<protein>
    <submittedName>
        <fullName evidence="3">Uncharacterized protein</fullName>
    </submittedName>
</protein>
<evidence type="ECO:0000313" key="2">
    <source>
        <dbReference type="EMBL" id="ASQ39959.1"/>
    </source>
</evidence>
<accession>A0A3G1IVB4</accession>
<dbReference type="AlphaFoldDB" id="A0A3G1IVB4"/>
<organism evidence="3">
    <name type="scientific">Glaucocystis incrassata</name>
    <dbReference type="NCBI Taxonomy" id="1789788"/>
    <lineage>
        <taxon>Eukaryota</taxon>
        <taxon>Glaucocystophyceae</taxon>
        <taxon>Glaucocystales</taxon>
        <taxon>Glaucocystaceae</taxon>
        <taxon>Glaucocystis</taxon>
    </lineage>
</organism>
<reference evidence="3" key="1">
    <citation type="submission" date="2017-05" db="EMBL/GenBank/DDBJ databases">
        <title>Plastid comparative genomics reveals ancient divergence between Glaucophyte genera.</title>
        <authorList>
            <person name="Figueroa-Martinez F.J."/>
            <person name="Jackson C."/>
            <person name="Reyes-Prieto A."/>
        </authorList>
    </citation>
    <scope>NUCLEOTIDE SEQUENCE</scope>
    <source>
        <strain evidence="3">SAG 229-2</strain>
    </source>
</reference>
<keyword evidence="1" id="KW-0812">Transmembrane</keyword>
<name>A0A3G1IVB4_9EUKA</name>